<dbReference type="Proteomes" id="UP000281553">
    <property type="component" value="Unassembled WGS sequence"/>
</dbReference>
<proteinExistence type="predicted"/>
<dbReference type="OrthoDB" id="10495522at2759"/>
<evidence type="ECO:0000256" key="1">
    <source>
        <dbReference type="SAM" id="MobiDB-lite"/>
    </source>
</evidence>
<gene>
    <name evidence="2" type="ORF">DILT_LOCUS12592</name>
</gene>
<feature type="compositionally biased region" description="Low complexity" evidence="1">
    <location>
        <begin position="126"/>
        <end position="144"/>
    </location>
</feature>
<reference evidence="2 3" key="1">
    <citation type="submission" date="2018-11" db="EMBL/GenBank/DDBJ databases">
        <authorList>
            <consortium name="Pathogen Informatics"/>
        </authorList>
    </citation>
    <scope>NUCLEOTIDE SEQUENCE [LARGE SCALE GENOMIC DNA]</scope>
</reference>
<name>A0A3P7MFR0_DIBLA</name>
<accession>A0A3P7MFR0</accession>
<evidence type="ECO:0000313" key="2">
    <source>
        <dbReference type="EMBL" id="VDN16761.1"/>
    </source>
</evidence>
<sequence length="178" mass="18705">MSTATASTCRQTILPLATTTTTTTIRGQELRGPPLTAENPFFPPGRQPLGGVIGGEKRSTDSNRILSPTEVATNHSLIAAVTATPNTCDNCRTDIPGSYTAVNGDCSAGSTTDCVFNRRDPSCKGSSISYTPSTTSTTEPVSPDSQKHPYLGVAGPRLWFLILSFTGNVQVPEGQILS</sequence>
<dbReference type="EMBL" id="UYRU01066990">
    <property type="protein sequence ID" value="VDN16761.1"/>
    <property type="molecule type" value="Genomic_DNA"/>
</dbReference>
<keyword evidence="3" id="KW-1185">Reference proteome</keyword>
<evidence type="ECO:0000313" key="3">
    <source>
        <dbReference type="Proteomes" id="UP000281553"/>
    </source>
</evidence>
<feature type="region of interest" description="Disordered" evidence="1">
    <location>
        <begin position="126"/>
        <end position="147"/>
    </location>
</feature>
<dbReference type="AlphaFoldDB" id="A0A3P7MFR0"/>
<protein>
    <submittedName>
        <fullName evidence="2">Uncharacterized protein</fullName>
    </submittedName>
</protein>
<organism evidence="2 3">
    <name type="scientific">Dibothriocephalus latus</name>
    <name type="common">Fish tapeworm</name>
    <name type="synonym">Diphyllobothrium latum</name>
    <dbReference type="NCBI Taxonomy" id="60516"/>
    <lineage>
        <taxon>Eukaryota</taxon>
        <taxon>Metazoa</taxon>
        <taxon>Spiralia</taxon>
        <taxon>Lophotrochozoa</taxon>
        <taxon>Platyhelminthes</taxon>
        <taxon>Cestoda</taxon>
        <taxon>Eucestoda</taxon>
        <taxon>Diphyllobothriidea</taxon>
        <taxon>Diphyllobothriidae</taxon>
        <taxon>Dibothriocephalus</taxon>
    </lineage>
</organism>